<evidence type="ECO:0000313" key="1">
    <source>
        <dbReference type="EMBL" id="VDN27771.1"/>
    </source>
</evidence>
<reference evidence="1 2" key="2">
    <citation type="submission" date="2018-11" db="EMBL/GenBank/DDBJ databases">
        <authorList>
            <consortium name="Pathogen Informatics"/>
        </authorList>
    </citation>
    <scope>NUCLEOTIDE SEQUENCE [LARGE SCALE GENOMIC DNA]</scope>
</reference>
<keyword evidence="2" id="KW-1185">Reference proteome</keyword>
<gene>
    <name evidence="1" type="ORF">GPUH_LOCUS16383</name>
</gene>
<protein>
    <submittedName>
        <fullName evidence="3">Transposase</fullName>
    </submittedName>
</protein>
<accession>A0A183E5Z2</accession>
<name>A0A183E5Z2_9BILA</name>
<evidence type="ECO:0000313" key="3">
    <source>
        <dbReference type="WBParaSite" id="GPUH_0001640501-mRNA-1"/>
    </source>
</evidence>
<dbReference type="EMBL" id="UYRT01083678">
    <property type="protein sequence ID" value="VDN27771.1"/>
    <property type="molecule type" value="Genomic_DNA"/>
</dbReference>
<dbReference type="WBParaSite" id="GPUH_0001640501-mRNA-1">
    <property type="protein sequence ID" value="GPUH_0001640501-mRNA-1"/>
    <property type="gene ID" value="GPUH_0001640501"/>
</dbReference>
<sequence>MKNAYCPRFDMKLNKGSIELVRNYTSLGQVVQLNNAKYPRTRRLLHLQKQQFTILPSCQPCYMGVKRGTPRLLKNGNWLSLKEQWSGEWLALAGYSTFQMKCYEPHLA</sequence>
<dbReference type="AlphaFoldDB" id="A0A183E5Z2"/>
<organism evidence="3">
    <name type="scientific">Gongylonema pulchrum</name>
    <dbReference type="NCBI Taxonomy" id="637853"/>
    <lineage>
        <taxon>Eukaryota</taxon>
        <taxon>Metazoa</taxon>
        <taxon>Ecdysozoa</taxon>
        <taxon>Nematoda</taxon>
        <taxon>Chromadorea</taxon>
        <taxon>Rhabditida</taxon>
        <taxon>Spirurina</taxon>
        <taxon>Spiruromorpha</taxon>
        <taxon>Spiruroidea</taxon>
        <taxon>Gongylonematidae</taxon>
        <taxon>Gongylonema</taxon>
    </lineage>
</organism>
<dbReference type="Proteomes" id="UP000271098">
    <property type="component" value="Unassembled WGS sequence"/>
</dbReference>
<proteinExistence type="predicted"/>
<reference evidence="3" key="1">
    <citation type="submission" date="2016-06" db="UniProtKB">
        <authorList>
            <consortium name="WormBaseParasite"/>
        </authorList>
    </citation>
    <scope>IDENTIFICATION</scope>
</reference>
<evidence type="ECO:0000313" key="2">
    <source>
        <dbReference type="Proteomes" id="UP000271098"/>
    </source>
</evidence>